<reference evidence="2 3" key="1">
    <citation type="submission" date="2016-01" db="EMBL/GenBank/DDBJ databases">
        <title>The new phylogeny of the genus Mycobacterium.</title>
        <authorList>
            <person name="Tarcisio F."/>
            <person name="Conor M."/>
            <person name="Antonella G."/>
            <person name="Elisabetta G."/>
            <person name="Giulia F.S."/>
            <person name="Sara T."/>
            <person name="Anna F."/>
            <person name="Clotilde B."/>
            <person name="Roberto B."/>
            <person name="Veronica D.S."/>
            <person name="Fabio R."/>
            <person name="Monica P."/>
            <person name="Olivier J."/>
            <person name="Enrico T."/>
            <person name="Nicola S."/>
        </authorList>
    </citation>
    <scope>NUCLEOTIDE SEQUENCE [LARGE SCALE GENOMIC DNA]</scope>
    <source>
        <strain evidence="2 3">DSM 45394</strain>
    </source>
</reference>
<protein>
    <submittedName>
        <fullName evidence="2">Uncharacterized protein</fullName>
    </submittedName>
</protein>
<dbReference type="EMBL" id="LQPG01000007">
    <property type="protein sequence ID" value="ORW13829.1"/>
    <property type="molecule type" value="Genomic_DNA"/>
</dbReference>
<evidence type="ECO:0000256" key="1">
    <source>
        <dbReference type="SAM" id="MobiDB-lite"/>
    </source>
</evidence>
<evidence type="ECO:0000313" key="2">
    <source>
        <dbReference type="EMBL" id="ORW13829.1"/>
    </source>
</evidence>
<accession>A0A1X1YRS8</accession>
<keyword evidence="3" id="KW-1185">Reference proteome</keyword>
<dbReference type="AlphaFoldDB" id="A0A1X1YRS8"/>
<sequence>MADSGVGTAGNVGGTALPVELTSNVAGTGGTAALGDAGALGANVNAPTPNPLGELGALSPIPIASTPDATPGDDVAPVADHSFTIGDHTFDAVQDDGSDGFNPVSPLFSAPPFFQVGEGEQSFDVSSGTGDDATELGSVTASTNVTNLFGGIYGTQFTITDVDPADGATESDLPTEGTVYSVLNFGNGFSNVYTAIPGVDGADTDITNTLVTPFGDFDVPTDFDATGLLDPGDAFSGLSAVGTDVAGSAADAAAAGAADAAGGATDIASLLDPTAFFGI</sequence>
<comment type="caution">
    <text evidence="2">The sequence shown here is derived from an EMBL/GenBank/DDBJ whole genome shotgun (WGS) entry which is preliminary data.</text>
</comment>
<gene>
    <name evidence="2" type="ORF">AWC16_03430</name>
</gene>
<evidence type="ECO:0000313" key="3">
    <source>
        <dbReference type="Proteomes" id="UP000193866"/>
    </source>
</evidence>
<feature type="region of interest" description="Disordered" evidence="1">
    <location>
        <begin position="51"/>
        <end position="79"/>
    </location>
</feature>
<dbReference type="Proteomes" id="UP000193866">
    <property type="component" value="Unassembled WGS sequence"/>
</dbReference>
<proteinExistence type="predicted"/>
<organism evidence="2 3">
    <name type="scientific">Mycolicibacter longobardus</name>
    <dbReference type="NCBI Taxonomy" id="1108812"/>
    <lineage>
        <taxon>Bacteria</taxon>
        <taxon>Bacillati</taxon>
        <taxon>Actinomycetota</taxon>
        <taxon>Actinomycetes</taxon>
        <taxon>Mycobacteriales</taxon>
        <taxon>Mycobacteriaceae</taxon>
        <taxon>Mycolicibacter</taxon>
    </lineage>
</organism>
<name>A0A1X1YRS8_9MYCO</name>